<evidence type="ECO:0000313" key="2">
    <source>
        <dbReference type="WBParaSite" id="nRc.2.0.1.t31001-RA"/>
    </source>
</evidence>
<accession>A0A915JXE8</accession>
<proteinExistence type="predicted"/>
<name>A0A915JXE8_ROMCU</name>
<dbReference type="WBParaSite" id="nRc.2.0.1.t31001-RA">
    <property type="protein sequence ID" value="nRc.2.0.1.t31001-RA"/>
    <property type="gene ID" value="nRc.2.0.1.g31001"/>
</dbReference>
<reference evidence="2" key="1">
    <citation type="submission" date="2022-11" db="UniProtKB">
        <authorList>
            <consortium name="WormBaseParasite"/>
        </authorList>
    </citation>
    <scope>IDENTIFICATION</scope>
</reference>
<organism evidence="1 2">
    <name type="scientific">Romanomermis culicivorax</name>
    <name type="common">Nematode worm</name>
    <dbReference type="NCBI Taxonomy" id="13658"/>
    <lineage>
        <taxon>Eukaryota</taxon>
        <taxon>Metazoa</taxon>
        <taxon>Ecdysozoa</taxon>
        <taxon>Nematoda</taxon>
        <taxon>Enoplea</taxon>
        <taxon>Dorylaimia</taxon>
        <taxon>Mermithida</taxon>
        <taxon>Mermithoidea</taxon>
        <taxon>Mermithidae</taxon>
        <taxon>Romanomermis</taxon>
    </lineage>
</organism>
<keyword evidence="1" id="KW-1185">Reference proteome</keyword>
<dbReference type="AlphaFoldDB" id="A0A915JXE8"/>
<dbReference type="Proteomes" id="UP000887565">
    <property type="component" value="Unplaced"/>
</dbReference>
<evidence type="ECO:0000313" key="1">
    <source>
        <dbReference type="Proteomes" id="UP000887565"/>
    </source>
</evidence>
<sequence>MWKKRCVEKTKCRTMRGKDENSRIPSLYRQLVERVVRKQNRDAGGTIESEFRFVESNLMKPNQTIGSIDQRLTINWSSPKTDS</sequence>
<protein>
    <submittedName>
        <fullName evidence="2">Uncharacterized protein</fullName>
    </submittedName>
</protein>